<dbReference type="Pfam" id="PF00085">
    <property type="entry name" value="Thioredoxin"/>
    <property type="match status" value="1"/>
</dbReference>
<evidence type="ECO:0000256" key="6">
    <source>
        <dbReference type="NCBIfam" id="TIGR01068"/>
    </source>
</evidence>
<reference evidence="9 10" key="1">
    <citation type="submission" date="2024-01" db="EMBL/GenBank/DDBJ databases">
        <title>Novel species of the genus Luteimonas isolated from rivers.</title>
        <authorList>
            <person name="Lu H."/>
        </authorList>
    </citation>
    <scope>NUCLEOTIDE SEQUENCE [LARGE SCALE GENOMIC DNA]</scope>
    <source>
        <strain evidence="9 10">FXH3W</strain>
    </source>
</reference>
<dbReference type="PIRSF" id="PIRSF000077">
    <property type="entry name" value="Thioredoxin"/>
    <property type="match status" value="1"/>
</dbReference>
<dbReference type="InterPro" id="IPR013766">
    <property type="entry name" value="Thioredoxin_domain"/>
</dbReference>
<dbReference type="InterPro" id="IPR005746">
    <property type="entry name" value="Thioredoxin"/>
</dbReference>
<dbReference type="PROSITE" id="PS00194">
    <property type="entry name" value="THIOREDOXIN_1"/>
    <property type="match status" value="1"/>
</dbReference>
<dbReference type="CDD" id="cd02947">
    <property type="entry name" value="TRX_family"/>
    <property type="match status" value="1"/>
</dbReference>
<dbReference type="PROSITE" id="PS51352">
    <property type="entry name" value="THIOREDOXIN_2"/>
    <property type="match status" value="1"/>
</dbReference>
<dbReference type="PANTHER" id="PTHR45663:SF11">
    <property type="entry name" value="GEO12009P1"/>
    <property type="match status" value="1"/>
</dbReference>
<dbReference type="RefSeq" id="WP_331690137.1">
    <property type="nucleotide sequence ID" value="NZ_JAZHBN010000008.1"/>
</dbReference>
<keyword evidence="5" id="KW-0676">Redox-active center</keyword>
<protein>
    <recommendedName>
        <fullName evidence="6 7">Thioredoxin</fullName>
    </recommendedName>
</protein>
<keyword evidence="4" id="KW-1015">Disulfide bond</keyword>
<organism evidence="9 10">
    <name type="scientific">Aquilutibacter rugosus</name>
    <dbReference type="NCBI Taxonomy" id="3115820"/>
    <lineage>
        <taxon>Bacteria</taxon>
        <taxon>Pseudomonadati</taxon>
        <taxon>Pseudomonadota</taxon>
        <taxon>Gammaproteobacteria</taxon>
        <taxon>Lysobacterales</taxon>
        <taxon>Lysobacteraceae</taxon>
        <taxon>Aquilutibacter</taxon>
    </lineage>
</organism>
<evidence type="ECO:0000256" key="4">
    <source>
        <dbReference type="ARBA" id="ARBA00023157"/>
    </source>
</evidence>
<dbReference type="PRINTS" id="PR00421">
    <property type="entry name" value="THIOREDOXIN"/>
</dbReference>
<comment type="similarity">
    <text evidence="1 7">Belongs to the thioredoxin family.</text>
</comment>
<proteinExistence type="inferred from homology"/>
<evidence type="ECO:0000256" key="3">
    <source>
        <dbReference type="ARBA" id="ARBA00022982"/>
    </source>
</evidence>
<evidence type="ECO:0000256" key="5">
    <source>
        <dbReference type="ARBA" id="ARBA00023284"/>
    </source>
</evidence>
<feature type="domain" description="Thioredoxin" evidence="8">
    <location>
        <begin position="1"/>
        <end position="112"/>
    </location>
</feature>
<keyword evidence="3" id="KW-0249">Electron transport</keyword>
<evidence type="ECO:0000313" key="9">
    <source>
        <dbReference type="EMBL" id="MEF2155082.1"/>
    </source>
</evidence>
<dbReference type="Proteomes" id="UP001356170">
    <property type="component" value="Unassembled WGS sequence"/>
</dbReference>
<evidence type="ECO:0000256" key="7">
    <source>
        <dbReference type="PIRNR" id="PIRNR000077"/>
    </source>
</evidence>
<dbReference type="EMBL" id="JAZHBO010000001">
    <property type="protein sequence ID" value="MEF2155082.1"/>
    <property type="molecule type" value="Genomic_DNA"/>
</dbReference>
<dbReference type="InterPro" id="IPR017937">
    <property type="entry name" value="Thioredoxin_CS"/>
</dbReference>
<evidence type="ECO:0000313" key="10">
    <source>
        <dbReference type="Proteomes" id="UP001356170"/>
    </source>
</evidence>
<comment type="caution">
    <text evidence="9">The sequence shown here is derived from an EMBL/GenBank/DDBJ whole genome shotgun (WGS) entry which is preliminary data.</text>
</comment>
<accession>A0ABU7UWX4</accession>
<dbReference type="SUPFAM" id="SSF52833">
    <property type="entry name" value="Thioredoxin-like"/>
    <property type="match status" value="1"/>
</dbReference>
<evidence type="ECO:0000256" key="2">
    <source>
        <dbReference type="ARBA" id="ARBA00022448"/>
    </source>
</evidence>
<dbReference type="NCBIfam" id="TIGR01068">
    <property type="entry name" value="thioredoxin"/>
    <property type="match status" value="1"/>
</dbReference>
<sequence length="112" mass="12300">MSASNNVLNVTDADFDQTVLQSEQPVLVDLWAPWCGPCRMIGPVVEELADAYAGKVKVTKVNVDENQQVSMRYHVRSIPTVLMFKNGQVVDTLIGAPGNARQVLAQMIDKTL</sequence>
<dbReference type="InterPro" id="IPR036249">
    <property type="entry name" value="Thioredoxin-like_sf"/>
</dbReference>
<dbReference type="PANTHER" id="PTHR45663">
    <property type="entry name" value="GEO12009P1"/>
    <property type="match status" value="1"/>
</dbReference>
<keyword evidence="10" id="KW-1185">Reference proteome</keyword>
<keyword evidence="2" id="KW-0813">Transport</keyword>
<evidence type="ECO:0000256" key="1">
    <source>
        <dbReference type="ARBA" id="ARBA00008987"/>
    </source>
</evidence>
<dbReference type="Gene3D" id="3.40.30.10">
    <property type="entry name" value="Glutaredoxin"/>
    <property type="match status" value="1"/>
</dbReference>
<name>A0ABU7UWX4_9GAMM</name>
<gene>
    <name evidence="9" type="primary">trxA</name>
    <name evidence="9" type="ORF">V3390_02390</name>
</gene>
<evidence type="ECO:0000259" key="8">
    <source>
        <dbReference type="PROSITE" id="PS51352"/>
    </source>
</evidence>